<evidence type="ECO:0000256" key="1">
    <source>
        <dbReference type="SAM" id="Phobius"/>
    </source>
</evidence>
<keyword evidence="2" id="KW-0614">Plasmid</keyword>
<reference evidence="3" key="1">
    <citation type="submission" date="2014-09" db="EMBL/GenBank/DDBJ databases">
        <authorList>
            <person name="Gomez-Valero L."/>
        </authorList>
    </citation>
    <scope>NUCLEOTIDE SEQUENCE [LARGE SCALE GENOMIC DNA]</scope>
    <source>
        <strain evidence="3">ATCC700992</strain>
        <plasmid evidence="3">LLAP10_pA</plasmid>
    </source>
</reference>
<geneLocation type="plasmid" evidence="3">
    <name>LLAP10_pA</name>
</geneLocation>
<protein>
    <submittedName>
        <fullName evidence="2">Putative F fimbriae pilin protein (TraA)</fullName>
    </submittedName>
</protein>
<evidence type="ECO:0000313" key="2">
    <source>
        <dbReference type="EMBL" id="CEG59214.1"/>
    </source>
</evidence>
<organism evidence="2 3">
    <name type="scientific">Legionella fallonii LLAP-10</name>
    <dbReference type="NCBI Taxonomy" id="1212491"/>
    <lineage>
        <taxon>Bacteria</taxon>
        <taxon>Pseudomonadati</taxon>
        <taxon>Pseudomonadota</taxon>
        <taxon>Gammaproteobacteria</taxon>
        <taxon>Legionellales</taxon>
        <taxon>Legionellaceae</taxon>
        <taxon>Legionella</taxon>
    </lineage>
</organism>
<keyword evidence="1" id="KW-0812">Transmembrane</keyword>
<dbReference type="RefSeq" id="WP_045097809.1">
    <property type="nucleotide sequence ID" value="NZ_LN614828.1"/>
</dbReference>
<dbReference type="EMBL" id="LN614828">
    <property type="protein sequence ID" value="CEG59214.1"/>
    <property type="molecule type" value="Genomic_DNA"/>
</dbReference>
<dbReference type="AlphaFoldDB" id="A0A098G9Q4"/>
<keyword evidence="1" id="KW-0472">Membrane</keyword>
<sequence>MALLAQYKNNVIHFIQAHHGKILFLMVLFLIAQGSFAEDALSAAEPTVKDTYNGSIKTYLYVGEAVAAIMTLIFTRNIKALGAVGGVAIFLNVVAALAGI</sequence>
<proteinExistence type="predicted"/>
<dbReference type="OrthoDB" id="5646379at2"/>
<evidence type="ECO:0000313" key="3">
    <source>
        <dbReference type="Proteomes" id="UP000032430"/>
    </source>
</evidence>
<name>A0A098G9Q4_9GAMM</name>
<dbReference type="KEGG" id="lfa:LFA_pA0109"/>
<feature type="transmembrane region" description="Helical" evidence="1">
    <location>
        <begin position="56"/>
        <end position="74"/>
    </location>
</feature>
<gene>
    <name evidence="2" type="ORF">LFA_pA0109</name>
</gene>
<dbReference type="Proteomes" id="UP000032430">
    <property type="component" value="Plasmid II"/>
</dbReference>
<keyword evidence="1" id="KW-1133">Transmembrane helix</keyword>
<feature type="transmembrane region" description="Helical" evidence="1">
    <location>
        <begin position="81"/>
        <end position="99"/>
    </location>
</feature>
<accession>A0A098G9Q4</accession>
<dbReference type="HOGENOM" id="CLU_2302367_0_0_6"/>
<keyword evidence="3" id="KW-1185">Reference proteome</keyword>